<dbReference type="InterPro" id="IPR018391">
    <property type="entry name" value="PQQ_b-propeller_rpt"/>
</dbReference>
<feature type="region of interest" description="Disordered" evidence="1">
    <location>
        <begin position="34"/>
        <end position="65"/>
    </location>
</feature>
<dbReference type="InterPro" id="IPR000601">
    <property type="entry name" value="PKD_dom"/>
</dbReference>
<dbReference type="Pfam" id="PF18911">
    <property type="entry name" value="PKD_4"/>
    <property type="match status" value="1"/>
</dbReference>
<evidence type="ECO:0000259" key="2">
    <source>
        <dbReference type="Pfam" id="PF13360"/>
    </source>
</evidence>
<organism evidence="4 5">
    <name type="scientific">Haladaptatus paucihalophilus DX253</name>
    <dbReference type="NCBI Taxonomy" id="797209"/>
    <lineage>
        <taxon>Archaea</taxon>
        <taxon>Methanobacteriati</taxon>
        <taxon>Methanobacteriota</taxon>
        <taxon>Stenosarchaea group</taxon>
        <taxon>Halobacteria</taxon>
        <taxon>Halobacteriales</taxon>
        <taxon>Haladaptataceae</taxon>
        <taxon>Haladaptatus</taxon>
    </lineage>
</organism>
<dbReference type="Gene3D" id="2.60.40.10">
    <property type="entry name" value="Immunoglobulins"/>
    <property type="match status" value="1"/>
</dbReference>
<protein>
    <submittedName>
        <fullName evidence="4">PQQ-like domain-containing protein</fullName>
    </submittedName>
</protein>
<dbReference type="PANTHER" id="PTHR34512">
    <property type="entry name" value="CELL SURFACE PROTEIN"/>
    <property type="match status" value="1"/>
</dbReference>
<dbReference type="PANTHER" id="PTHR34512:SF30">
    <property type="entry name" value="OUTER MEMBRANE PROTEIN ASSEMBLY FACTOR BAMB"/>
    <property type="match status" value="1"/>
</dbReference>
<dbReference type="SUPFAM" id="SSF49299">
    <property type="entry name" value="PKD domain"/>
    <property type="match status" value="1"/>
</dbReference>
<dbReference type="Proteomes" id="UP000184203">
    <property type="component" value="Unassembled WGS sequence"/>
</dbReference>
<dbReference type="InterPro" id="IPR035986">
    <property type="entry name" value="PKD_dom_sf"/>
</dbReference>
<dbReference type="InterPro" id="IPR006311">
    <property type="entry name" value="TAT_signal"/>
</dbReference>
<dbReference type="SUPFAM" id="SSF50998">
    <property type="entry name" value="Quinoprotein alcohol dehydrogenase-like"/>
    <property type="match status" value="1"/>
</dbReference>
<evidence type="ECO:0000313" key="5">
    <source>
        <dbReference type="Proteomes" id="UP000184203"/>
    </source>
</evidence>
<dbReference type="InterPro" id="IPR015943">
    <property type="entry name" value="WD40/YVTN_repeat-like_dom_sf"/>
</dbReference>
<dbReference type="AlphaFoldDB" id="A0A1M7BN47"/>
<dbReference type="InterPro" id="IPR013783">
    <property type="entry name" value="Ig-like_fold"/>
</dbReference>
<dbReference type="PROSITE" id="PS51318">
    <property type="entry name" value="TAT"/>
    <property type="match status" value="1"/>
</dbReference>
<dbReference type="EMBL" id="FRAN01000008">
    <property type="protein sequence ID" value="SHL56452.1"/>
    <property type="molecule type" value="Genomic_DNA"/>
</dbReference>
<reference evidence="5" key="1">
    <citation type="submission" date="2016-11" db="EMBL/GenBank/DDBJ databases">
        <authorList>
            <person name="Varghese N."/>
            <person name="Submissions S."/>
        </authorList>
    </citation>
    <scope>NUCLEOTIDE SEQUENCE [LARGE SCALE GENOMIC DNA]</scope>
    <source>
        <strain evidence="5">DX253</strain>
    </source>
</reference>
<feature type="domain" description="Pyrrolo-quinoline quinone repeat" evidence="2">
    <location>
        <begin position="107"/>
        <end position="230"/>
    </location>
</feature>
<dbReference type="Gene3D" id="2.130.10.10">
    <property type="entry name" value="YVTN repeat-like/Quinoprotein amine dehydrogenase"/>
    <property type="match status" value="2"/>
</dbReference>
<dbReference type="SMART" id="SM00564">
    <property type="entry name" value="PQQ"/>
    <property type="match status" value="7"/>
</dbReference>
<dbReference type="RefSeq" id="WP_232423781.1">
    <property type="nucleotide sequence ID" value="NZ_AEMG01000022.1"/>
</dbReference>
<evidence type="ECO:0000256" key="1">
    <source>
        <dbReference type="SAM" id="MobiDB-lite"/>
    </source>
</evidence>
<evidence type="ECO:0000313" key="4">
    <source>
        <dbReference type="EMBL" id="SHL56452.1"/>
    </source>
</evidence>
<gene>
    <name evidence="4" type="ORF">SAMN05444342_4126</name>
</gene>
<feature type="domain" description="Pyrrolo-quinoline quinone repeat" evidence="2">
    <location>
        <begin position="286"/>
        <end position="420"/>
    </location>
</feature>
<name>A0A1M7BN47_HALPU</name>
<dbReference type="InterPro" id="IPR002372">
    <property type="entry name" value="PQQ_rpt_dom"/>
</dbReference>
<feature type="domain" description="PKD" evidence="3">
    <location>
        <begin position="482"/>
        <end position="548"/>
    </location>
</feature>
<sequence>MSGESPPRTGTDRRTFLKTVGITIGVASYGSTVSVAGDGTGGRENGWNGPRSGPGRAGATGDSGPAPFPTLDWKMDLDGGMYHVEPVVADDVVYLAATTNNTPGERSGYLGAYDIETGDRRWKRTDVFSPKTPATDGERLYFSTHTSEEADGDGLYALDAESGATTWKRTDHDVWSPPVVAGDRLFTSNRDGTYAFDRENGEIVWKTNGVSGLAKDVGDALSYADETVFVSDGNALDATDGSVKWRTPQDDATLGTPATNGEMVYYTQTDYIAADDTTVKIEARSSDTGEVEWTYESKGDNRWDGRPAITDSHVFLVDLDAESTLRALDADSGETAWETELQGRFLSSPVVGDETVYLGSRYAPKLNPAAGSGLVHAVDSATGDLRWSCLLDNDGLETSPEDAPAAGEPVVTDGKLYAVTYPANATLDYKYTYYSNFFVLGPCDRRPDGDERLPSDGPDGGDDFPPLDVCIDVVSNLDLDSLDVGDIVRLAASCSTGRELEFAWDIDGDGQYEESGSVVSATIPTCGSLTVELKVTDANGATDTATVRLSTN</sequence>
<accession>A0A1M7BN47</accession>
<dbReference type="Pfam" id="PF13360">
    <property type="entry name" value="PQQ_2"/>
    <property type="match status" value="2"/>
</dbReference>
<keyword evidence="5" id="KW-1185">Reference proteome</keyword>
<evidence type="ECO:0000259" key="3">
    <source>
        <dbReference type="Pfam" id="PF18911"/>
    </source>
</evidence>
<dbReference type="InterPro" id="IPR011047">
    <property type="entry name" value="Quinoprotein_ADH-like_sf"/>
</dbReference>
<proteinExistence type="predicted"/>